<dbReference type="InterPro" id="IPR032675">
    <property type="entry name" value="LRR_dom_sf"/>
</dbReference>
<evidence type="ECO:0000256" key="16">
    <source>
        <dbReference type="SAM" id="MobiDB-lite"/>
    </source>
</evidence>
<dbReference type="Gene3D" id="3.80.10.10">
    <property type="entry name" value="Ribonuclease Inhibitor"/>
    <property type="match status" value="2"/>
</dbReference>
<evidence type="ECO:0000256" key="3">
    <source>
        <dbReference type="ARBA" id="ARBA00008171"/>
    </source>
</evidence>
<evidence type="ECO:0000256" key="2">
    <source>
        <dbReference type="ARBA" id="ARBA00006360"/>
    </source>
</evidence>
<dbReference type="FunFam" id="3.30.200.20:FF:000307">
    <property type="entry name" value="pollen receptor-like kinase 1"/>
    <property type="match status" value="1"/>
</dbReference>
<dbReference type="SUPFAM" id="SSF48019">
    <property type="entry name" value="post-AAA+ oligomerization domain-like"/>
    <property type="match status" value="1"/>
</dbReference>
<feature type="region of interest" description="Disordered" evidence="16">
    <location>
        <begin position="1550"/>
        <end position="1588"/>
    </location>
</feature>
<dbReference type="Gene3D" id="3.40.50.300">
    <property type="entry name" value="P-loop containing nucleotide triphosphate hydrolases"/>
    <property type="match status" value="1"/>
</dbReference>
<dbReference type="InterPro" id="IPR008921">
    <property type="entry name" value="DNA_pol3_clamp-load_cplx_C"/>
</dbReference>
<dbReference type="NCBIfam" id="TIGR02397">
    <property type="entry name" value="dnaX_nterm"/>
    <property type="match status" value="1"/>
</dbReference>
<accession>A0AAE1S4V0</accession>
<dbReference type="SUPFAM" id="SSF52058">
    <property type="entry name" value="L domain-like"/>
    <property type="match status" value="1"/>
</dbReference>
<dbReference type="PANTHER" id="PTHR48010:SF55">
    <property type="entry name" value="OS01G0607900 PROTEIN"/>
    <property type="match status" value="1"/>
</dbReference>
<keyword evidence="11" id="KW-0862">Zinc</keyword>
<dbReference type="PANTHER" id="PTHR48010">
    <property type="entry name" value="OS05G0588300 PROTEIN"/>
    <property type="match status" value="1"/>
</dbReference>
<keyword evidence="9" id="KW-0677">Repeat</keyword>
<evidence type="ECO:0000256" key="1">
    <source>
        <dbReference type="ARBA" id="ARBA00004370"/>
    </source>
</evidence>
<reference evidence="19" key="1">
    <citation type="submission" date="2023-12" db="EMBL/GenBank/DDBJ databases">
        <title>Genome assembly of Anisodus tanguticus.</title>
        <authorList>
            <person name="Wang Y.-J."/>
        </authorList>
    </citation>
    <scope>NUCLEOTIDE SEQUENCE</scope>
    <source>
        <strain evidence="19">KB-2021</strain>
        <tissue evidence="19">Leaf</tissue>
    </source>
</reference>
<dbReference type="InterPro" id="IPR001611">
    <property type="entry name" value="Leu-rich_rpt"/>
</dbReference>
<feature type="region of interest" description="Disordered" evidence="16">
    <location>
        <begin position="1225"/>
        <end position="1257"/>
    </location>
</feature>
<keyword evidence="20" id="KW-1185">Reference proteome</keyword>
<dbReference type="FunFam" id="1.10.8.60:FF:000013">
    <property type="entry name" value="DNA polymerase III subunit gamma/tau"/>
    <property type="match status" value="1"/>
</dbReference>
<dbReference type="CDD" id="cd14066">
    <property type="entry name" value="STKc_IRAK"/>
    <property type="match status" value="1"/>
</dbReference>
<evidence type="ECO:0000256" key="7">
    <source>
        <dbReference type="ARBA" id="ARBA00022723"/>
    </source>
</evidence>
<dbReference type="GO" id="GO:0050832">
    <property type="term" value="P:defense response to fungus"/>
    <property type="evidence" value="ECO:0007669"/>
    <property type="project" value="UniProtKB-ARBA"/>
</dbReference>
<evidence type="ECO:0000256" key="6">
    <source>
        <dbReference type="ARBA" id="ARBA00022692"/>
    </source>
</evidence>
<feature type="transmembrane region" description="Helical" evidence="17">
    <location>
        <begin position="1192"/>
        <end position="1217"/>
    </location>
</feature>
<keyword evidence="4" id="KW-0597">Phosphoprotein</keyword>
<evidence type="ECO:0000256" key="11">
    <source>
        <dbReference type="ARBA" id="ARBA00022833"/>
    </source>
</evidence>
<evidence type="ECO:0000256" key="4">
    <source>
        <dbReference type="ARBA" id="ARBA00022553"/>
    </source>
</evidence>
<dbReference type="GO" id="GO:0005524">
    <property type="term" value="F:ATP binding"/>
    <property type="evidence" value="ECO:0007669"/>
    <property type="project" value="UniProtKB-KW"/>
</dbReference>
<comment type="caution">
    <text evidence="19">The sequence shown here is derived from an EMBL/GenBank/DDBJ whole genome shotgun (WGS) entry which is preliminary data.</text>
</comment>
<dbReference type="Pfam" id="PF08263">
    <property type="entry name" value="LRRNT_2"/>
    <property type="match status" value="1"/>
</dbReference>
<dbReference type="GO" id="GO:0046872">
    <property type="term" value="F:metal ion binding"/>
    <property type="evidence" value="ECO:0007669"/>
    <property type="project" value="UniProtKB-KW"/>
</dbReference>
<dbReference type="GO" id="GO:0006260">
    <property type="term" value="P:DNA replication"/>
    <property type="evidence" value="ECO:0007669"/>
    <property type="project" value="InterPro"/>
</dbReference>
<dbReference type="CDD" id="cd18137">
    <property type="entry name" value="HLD_clamp_pol_III_gamma_tau"/>
    <property type="match status" value="1"/>
</dbReference>
<dbReference type="Proteomes" id="UP001291623">
    <property type="component" value="Unassembled WGS sequence"/>
</dbReference>
<dbReference type="InterPro" id="IPR003593">
    <property type="entry name" value="AAA+_ATPase"/>
</dbReference>
<sequence>MEGRRHSVDVPISKTLVALRRVKSLRDPTTNSISKFSTMVGKLNWETNSSNAITLGFENRQEIGYNEDVVSPQMEPWTGNVEMTNIHQPNEIDRGNKSSSKRLGHPYRDQGMAMTCTTPSNAWEEGIGSSKESNEGELQAKDVVYYATNKNCNHKKHTRSSRIAAGDVLSRVGSPYFSVSDAPIGSSNHAISLYGNEYVDNVESDHGGCGISSCWLGTPKFRGSSPLTHMEEQPLLSAGIGETLLALQRSWTRDKNGVHSHSESPRNLSQKFRPKSFSEMVGQSVVSRSLLNAISSGRINPFYLFHGPRGTGKTCASRIFAAALNCLSPDAERPCGLCRDCVLYFSGRSRDVREVDSLKINKMERVRLLIKNAATPPVSSKFKIFIIDECHLLREETWTSILNHREELSRHVIFIMITPDLDMLPRSAVSRSQKYHFSKIKEVDISNRLHEICEDEEIDFSQDALDFIACKSNGSLRDGEIMLEQLSLLGKRITMPLVYELIGAVSDDELLELLHLALSSDTSNTVKRARELMRSRIDPMQLVSQLANLIMDILAGKCQRSACKVKDRLFSGHICIQQQPSAILIAEAEKQQLSHALKVLSETEKQLRMSKNQTTWLTAALLQLSSVSSSVDAKDGNSCLRTVYEQDPDGNLCSTSSTSESLKHLTSCACESIESCKRGMPDDKETLASIWYRAIEMCESNSLANFLRRGKLSSICLKQGLAIAELEFYCPKDISKAEKSWKPIANALQRTLCCNVEIRINLVPGWFPKKYSRVKRLSFTLFNCSRGISHSKIERISEASENSDSASKRILMVDKVVETCSSESLSQNSQICCHGREIMTIRNSDGNALSIGSVTPQIFLTDGYLQTHQLESDCLKERSACRCQDLYTIESEKKPSCFPRTVALLKRSSSLKASHMAFSITQPQNNLVLSIPSKAPCQSHIPCNNHSSGNLDLHYKVVSEPTQDKQALLAFLSQIRHASRVEWNSSTSVCTWFGVECDPNNSFVYSLRLPAVGLVGQIPSNSLGRLSQLRVLSLHANRLSGPIPADFSNLKLLRSLYLQNNGFSGEFPRSLPGLTRLNRLDLSSNNFTGTIPFSINNLTHLTGLYLQNNSFTGTLPSINPPGLVDFSVSNNHLNGSIPTALSKFPASSFSGNIDLCGGPLPPCSPFFPSPSPSPNIEPKTTPNKKSKKLSTAAIIGIAVGSTLAILLLLALLLFICLRRRRNKDTRKTQKPPVVPVVAGGAGEAGTSSSKDDLTGGGEGERNKLVFFDGGGYSFDLEDLLRASAEVLGKGSVGTSYKAVLEEGTTVVVKRLKDVVVQRKEFEQQLEVLGKMKHENVLPLRAFYFSKDEKLLVSDYMPAGSLSALLHGSRGSGRTPLDWDSRMRIVLGAARGIAYLHISGKVVHGNIKASNVLLKQDNQDACVSDYGLNLLFSTTAPVNHRVAGYRAPEVLETRKVTFKSDVYSFGVLMLELLTGKAPNQASLGEEGIDLPRWVQSVVREEWTAEVFDVELMRYHNVEEEMVQLLQIGMSCVATVRDQRPSMTEVVRMIEEMNRGDTDDGLRQSSDDPSKGSEGQTPQESRGSPRGVTP</sequence>
<dbReference type="Gene3D" id="1.10.510.10">
    <property type="entry name" value="Transferase(Phosphotransferase) domain 1"/>
    <property type="match status" value="1"/>
</dbReference>
<comment type="similarity">
    <text evidence="3">Belongs to the protein kinase superfamily. TKL Ser/Thr protein kinase family. ROCO subfamily.</text>
</comment>
<dbReference type="Gene3D" id="1.10.8.60">
    <property type="match status" value="1"/>
</dbReference>
<dbReference type="SMART" id="SM00382">
    <property type="entry name" value="AAA"/>
    <property type="match status" value="1"/>
</dbReference>
<evidence type="ECO:0000256" key="9">
    <source>
        <dbReference type="ARBA" id="ARBA00022737"/>
    </source>
</evidence>
<evidence type="ECO:0000259" key="18">
    <source>
        <dbReference type="PROSITE" id="PS50011"/>
    </source>
</evidence>
<dbReference type="Pfam" id="PF23007">
    <property type="entry name" value="DnaA_N-like_STI"/>
    <property type="match status" value="1"/>
</dbReference>
<keyword evidence="5" id="KW-0433">Leucine-rich repeat</keyword>
<evidence type="ECO:0000256" key="8">
    <source>
        <dbReference type="ARBA" id="ARBA00022729"/>
    </source>
</evidence>
<dbReference type="InterPro" id="IPR013210">
    <property type="entry name" value="LRR_N_plant-typ"/>
</dbReference>
<dbReference type="FunFam" id="3.80.10.10:FF:000234">
    <property type="entry name" value="Probable inactive receptor kinase RLK902"/>
    <property type="match status" value="1"/>
</dbReference>
<proteinExistence type="inferred from homology"/>
<dbReference type="InterPro" id="IPR050994">
    <property type="entry name" value="At_inactive_RLKs"/>
</dbReference>
<dbReference type="Gene3D" id="1.20.272.10">
    <property type="match status" value="1"/>
</dbReference>
<evidence type="ECO:0000313" key="20">
    <source>
        <dbReference type="Proteomes" id="UP001291623"/>
    </source>
</evidence>
<dbReference type="SUPFAM" id="SSF56112">
    <property type="entry name" value="Protein kinase-like (PK-like)"/>
    <property type="match status" value="1"/>
</dbReference>
<keyword evidence="10" id="KW-0547">Nucleotide-binding</keyword>
<dbReference type="EMBL" id="JAVYJV010000009">
    <property type="protein sequence ID" value="KAK4362556.1"/>
    <property type="molecule type" value="Genomic_DNA"/>
</dbReference>
<evidence type="ECO:0000256" key="17">
    <source>
        <dbReference type="SAM" id="Phobius"/>
    </source>
</evidence>
<dbReference type="GO" id="GO:0004672">
    <property type="term" value="F:protein kinase activity"/>
    <property type="evidence" value="ECO:0007669"/>
    <property type="project" value="InterPro"/>
</dbReference>
<name>A0AAE1S4V0_9SOLA</name>
<comment type="similarity">
    <text evidence="2">Belongs to the DnaX/STICHEL family.</text>
</comment>
<feature type="compositionally biased region" description="Basic and acidic residues" evidence="16">
    <location>
        <begin position="1550"/>
        <end position="1569"/>
    </location>
</feature>
<dbReference type="Pfam" id="PF00560">
    <property type="entry name" value="LRR_1"/>
    <property type="match status" value="3"/>
</dbReference>
<comment type="subcellular location">
    <subcellularLocation>
        <location evidence="1">Membrane</location>
    </subcellularLocation>
</comment>
<dbReference type="GO" id="GO:0016020">
    <property type="term" value="C:membrane"/>
    <property type="evidence" value="ECO:0007669"/>
    <property type="project" value="UniProtKB-SubCell"/>
</dbReference>
<evidence type="ECO:0000256" key="5">
    <source>
        <dbReference type="ARBA" id="ARBA00022614"/>
    </source>
</evidence>
<evidence type="ECO:0000256" key="13">
    <source>
        <dbReference type="ARBA" id="ARBA00022989"/>
    </source>
</evidence>
<feature type="region of interest" description="Disordered" evidence="16">
    <location>
        <begin position="87"/>
        <end position="113"/>
    </location>
</feature>
<evidence type="ECO:0000256" key="10">
    <source>
        <dbReference type="ARBA" id="ARBA00022741"/>
    </source>
</evidence>
<keyword evidence="14" id="KW-0175">Coiled coil</keyword>
<feature type="compositionally biased region" description="Polar residues" evidence="16">
    <location>
        <begin position="1571"/>
        <end position="1580"/>
    </location>
</feature>
<dbReference type="InterPro" id="IPR045085">
    <property type="entry name" value="HLD_clamp_pol_III_gamma_tau"/>
</dbReference>
<feature type="domain" description="Protein kinase" evidence="18">
    <location>
        <begin position="1281"/>
        <end position="1551"/>
    </location>
</feature>
<evidence type="ECO:0000256" key="15">
    <source>
        <dbReference type="ARBA" id="ARBA00023136"/>
    </source>
</evidence>
<evidence type="ECO:0000256" key="14">
    <source>
        <dbReference type="ARBA" id="ARBA00023054"/>
    </source>
</evidence>
<dbReference type="SUPFAM" id="SSF52540">
    <property type="entry name" value="P-loop containing nucleoside triphosphate hydrolases"/>
    <property type="match status" value="1"/>
</dbReference>
<dbReference type="Pfam" id="PF13177">
    <property type="entry name" value="DNA_pol3_delta2"/>
    <property type="match status" value="1"/>
</dbReference>
<keyword evidence="15 17" id="KW-0472">Membrane</keyword>
<gene>
    <name evidence="19" type="ORF">RND71_017797</name>
</gene>
<dbReference type="InterPro" id="IPR054506">
    <property type="entry name" value="DnaA_N-like_STI"/>
</dbReference>
<keyword evidence="6 17" id="KW-0812">Transmembrane</keyword>
<keyword evidence="7" id="KW-0479">Metal-binding</keyword>
<keyword evidence="8" id="KW-0732">Signal</keyword>
<dbReference type="FunFam" id="1.10.510.10:FF:000095">
    <property type="entry name" value="protein STRUBBELIG-RECEPTOR FAMILY 8"/>
    <property type="match status" value="1"/>
</dbReference>
<protein>
    <recommendedName>
        <fullName evidence="18">Protein kinase domain-containing protein</fullName>
    </recommendedName>
</protein>
<dbReference type="InterPro" id="IPR027417">
    <property type="entry name" value="P-loop_NTPase"/>
</dbReference>
<dbReference type="InterPro" id="IPR000719">
    <property type="entry name" value="Prot_kinase_dom"/>
</dbReference>
<dbReference type="InterPro" id="IPR001245">
    <property type="entry name" value="Ser-Thr/Tyr_kinase_cat_dom"/>
</dbReference>
<dbReference type="InterPro" id="IPR012763">
    <property type="entry name" value="DNA_pol_III_sug/sutau_N"/>
</dbReference>
<keyword evidence="13 17" id="KW-1133">Transmembrane helix</keyword>
<dbReference type="Pfam" id="PF07714">
    <property type="entry name" value="PK_Tyr_Ser-Thr"/>
    <property type="match status" value="1"/>
</dbReference>
<dbReference type="PROSITE" id="PS50011">
    <property type="entry name" value="PROTEIN_KINASE_DOM"/>
    <property type="match status" value="1"/>
</dbReference>
<dbReference type="GO" id="GO:0009360">
    <property type="term" value="C:DNA polymerase III complex"/>
    <property type="evidence" value="ECO:0007669"/>
    <property type="project" value="InterPro"/>
</dbReference>
<dbReference type="InterPro" id="IPR011009">
    <property type="entry name" value="Kinase-like_dom_sf"/>
</dbReference>
<evidence type="ECO:0000313" key="19">
    <source>
        <dbReference type="EMBL" id="KAK4362556.1"/>
    </source>
</evidence>
<dbReference type="CDD" id="cd00009">
    <property type="entry name" value="AAA"/>
    <property type="match status" value="1"/>
</dbReference>
<dbReference type="Gene3D" id="3.30.200.20">
    <property type="entry name" value="Phosphorylase Kinase, domain 1"/>
    <property type="match status" value="1"/>
</dbReference>
<dbReference type="GO" id="GO:0003677">
    <property type="term" value="F:DNA binding"/>
    <property type="evidence" value="ECO:0007669"/>
    <property type="project" value="InterPro"/>
</dbReference>
<keyword evidence="12" id="KW-0067">ATP-binding</keyword>
<dbReference type="GO" id="GO:0003887">
    <property type="term" value="F:DNA-directed DNA polymerase activity"/>
    <property type="evidence" value="ECO:0007669"/>
    <property type="project" value="InterPro"/>
</dbReference>
<organism evidence="19 20">
    <name type="scientific">Anisodus tanguticus</name>
    <dbReference type="NCBI Taxonomy" id="243964"/>
    <lineage>
        <taxon>Eukaryota</taxon>
        <taxon>Viridiplantae</taxon>
        <taxon>Streptophyta</taxon>
        <taxon>Embryophyta</taxon>
        <taxon>Tracheophyta</taxon>
        <taxon>Spermatophyta</taxon>
        <taxon>Magnoliopsida</taxon>
        <taxon>eudicotyledons</taxon>
        <taxon>Gunneridae</taxon>
        <taxon>Pentapetalae</taxon>
        <taxon>asterids</taxon>
        <taxon>lamiids</taxon>
        <taxon>Solanales</taxon>
        <taxon>Solanaceae</taxon>
        <taxon>Solanoideae</taxon>
        <taxon>Hyoscyameae</taxon>
        <taxon>Anisodus</taxon>
    </lineage>
</organism>
<evidence type="ECO:0000256" key="12">
    <source>
        <dbReference type="ARBA" id="ARBA00022840"/>
    </source>
</evidence>